<evidence type="ECO:0000313" key="3">
    <source>
        <dbReference type="RefSeq" id="XP_015064674.1"/>
    </source>
</evidence>
<dbReference type="InterPro" id="IPR026960">
    <property type="entry name" value="RVT-Znf"/>
</dbReference>
<reference evidence="3" key="2">
    <citation type="submission" date="2025-08" db="UniProtKB">
        <authorList>
            <consortium name="RefSeq"/>
        </authorList>
    </citation>
    <scope>IDENTIFICATION</scope>
</reference>
<accession>A0ABM1G1M4</accession>
<dbReference type="RefSeq" id="XP_015064674.1">
    <property type="nucleotide sequence ID" value="XM_015209188.1"/>
</dbReference>
<reference evidence="2" key="1">
    <citation type="journal article" date="2014" name="Nat. Genet.">
        <title>The genome of the stress-tolerant wild tomato species Solanum pennellii.</title>
        <authorList>
            <person name="Bolger A."/>
            <person name="Scossa F."/>
            <person name="Bolger M.E."/>
            <person name="Lanz C."/>
            <person name="Maumus F."/>
            <person name="Tohge T."/>
            <person name="Quesneville H."/>
            <person name="Alseekh S."/>
            <person name="Sorensen I."/>
            <person name="Lichtenstein G."/>
            <person name="Fich E.A."/>
            <person name="Conte M."/>
            <person name="Keller H."/>
            <person name="Schneeberger K."/>
            <person name="Schwacke R."/>
            <person name="Ofner I."/>
            <person name="Vrebalov J."/>
            <person name="Xu Y."/>
            <person name="Osorio S."/>
            <person name="Aflitos S.A."/>
            <person name="Schijlen E."/>
            <person name="Jimenez-Gomez J.M."/>
            <person name="Ryngajllo M."/>
            <person name="Kimura S."/>
            <person name="Kumar R."/>
            <person name="Koenig D."/>
            <person name="Headland L.R."/>
            <person name="Maloof J.N."/>
            <person name="Sinha N."/>
            <person name="van Ham R.C."/>
            <person name="Lankhorst R.K."/>
            <person name="Mao L."/>
            <person name="Vogel A."/>
            <person name="Arsova B."/>
            <person name="Panstruga R."/>
            <person name="Fei Z."/>
            <person name="Rose J.K."/>
            <person name="Zamir D."/>
            <person name="Carrari F."/>
            <person name="Giovannoni J.J."/>
            <person name="Weigel D."/>
            <person name="Usadel B."/>
            <person name="Fernie A.R."/>
        </authorList>
    </citation>
    <scope>NUCLEOTIDE SEQUENCE [LARGE SCALE GENOMIC DNA]</scope>
    <source>
        <strain evidence="2">cv. LA0716</strain>
    </source>
</reference>
<dbReference type="Proteomes" id="UP000694930">
    <property type="component" value="Chromosome 2"/>
</dbReference>
<sequence length="288" mass="34294">MAVCRNFLWSGQIHTSKVPLVAWEIVCQSKKEGDLGITECMRWNEVDIAKYLWNITSKADNLWVKWVHEIYIKGEDWWQYKPSVDSCWYWRKICSIKDKFAAGYAGNKWIQTNREYTIQSGYRWLSGNGNQWPWWRDTWNTMNVPKHSIICWLTMHRRLLTRDRLAKMGICGQTECLFECEYSMKFLMLVLEWMGLNIQRTNLEGLWRRLARKATGKISRALIRAIIAALIYHIWQARNGALWNKAVVRPTEIMKKIKEESKGRFMSKIHRGLESVARDWILQKRTLE</sequence>
<dbReference type="Pfam" id="PF13966">
    <property type="entry name" value="zf-RVT"/>
    <property type="match status" value="1"/>
</dbReference>
<name>A0ABM1G1M4_SOLPN</name>
<dbReference type="GeneID" id="107009880"/>
<feature type="domain" description="Reverse transcriptase zinc-binding" evidence="1">
    <location>
        <begin position="116"/>
        <end position="178"/>
    </location>
</feature>
<protein>
    <submittedName>
        <fullName evidence="3">Uncharacterized protein LOC107009880</fullName>
    </submittedName>
</protein>
<evidence type="ECO:0000313" key="2">
    <source>
        <dbReference type="Proteomes" id="UP000694930"/>
    </source>
</evidence>
<gene>
    <name evidence="3" type="primary">LOC107009880</name>
</gene>
<dbReference type="PANTHER" id="PTHR33116:SF80">
    <property type="entry name" value="REVERSE TRANSCRIPTASE ZINC-BINDING DOMAIN-CONTAINING PROTEIN"/>
    <property type="match status" value="1"/>
</dbReference>
<evidence type="ECO:0000259" key="1">
    <source>
        <dbReference type="Pfam" id="PF13966"/>
    </source>
</evidence>
<dbReference type="PANTHER" id="PTHR33116">
    <property type="entry name" value="REVERSE TRANSCRIPTASE ZINC-BINDING DOMAIN-CONTAINING PROTEIN-RELATED-RELATED"/>
    <property type="match status" value="1"/>
</dbReference>
<organism evidence="2 3">
    <name type="scientific">Solanum pennellii</name>
    <name type="common">Tomato</name>
    <name type="synonym">Lycopersicon pennellii</name>
    <dbReference type="NCBI Taxonomy" id="28526"/>
    <lineage>
        <taxon>Eukaryota</taxon>
        <taxon>Viridiplantae</taxon>
        <taxon>Streptophyta</taxon>
        <taxon>Embryophyta</taxon>
        <taxon>Tracheophyta</taxon>
        <taxon>Spermatophyta</taxon>
        <taxon>Magnoliopsida</taxon>
        <taxon>eudicotyledons</taxon>
        <taxon>Gunneridae</taxon>
        <taxon>Pentapetalae</taxon>
        <taxon>asterids</taxon>
        <taxon>lamiids</taxon>
        <taxon>Solanales</taxon>
        <taxon>Solanaceae</taxon>
        <taxon>Solanoideae</taxon>
        <taxon>Solaneae</taxon>
        <taxon>Solanum</taxon>
        <taxon>Solanum subgen. Lycopersicon</taxon>
    </lineage>
</organism>
<proteinExistence type="predicted"/>
<keyword evidence="2" id="KW-1185">Reference proteome</keyword>